<gene>
    <name evidence="8" type="ORF">H9815_04210</name>
</gene>
<evidence type="ECO:0000256" key="5">
    <source>
        <dbReference type="PIRSR" id="PIRSR000350-4"/>
    </source>
</evidence>
<evidence type="ECO:0000256" key="1">
    <source>
        <dbReference type="ARBA" id="ARBA00007532"/>
    </source>
</evidence>
<reference evidence="8" key="1">
    <citation type="journal article" date="2021" name="PeerJ">
        <title>Extensive microbial diversity within the chicken gut microbiome revealed by metagenomics and culture.</title>
        <authorList>
            <person name="Gilroy R."/>
            <person name="Ravi A."/>
            <person name="Getino M."/>
            <person name="Pursley I."/>
            <person name="Horton D.L."/>
            <person name="Alikhan N.F."/>
            <person name="Baker D."/>
            <person name="Gharbi K."/>
            <person name="Hall N."/>
            <person name="Watson M."/>
            <person name="Adriaenssens E.M."/>
            <person name="Foster-Nyarko E."/>
            <person name="Jarju S."/>
            <person name="Secka A."/>
            <person name="Antonio M."/>
            <person name="Oren A."/>
            <person name="Chaudhuri R.R."/>
            <person name="La Ragione R."/>
            <person name="Hildebrand F."/>
            <person name="Pallen M.J."/>
        </authorList>
    </citation>
    <scope>NUCLEOTIDE SEQUENCE</scope>
    <source>
        <strain evidence="8">ChiGjej4B4-7305</strain>
    </source>
</reference>
<dbReference type="PANTHER" id="PTHR43014:SF2">
    <property type="entry name" value="MERCURIC REDUCTASE"/>
    <property type="match status" value="1"/>
</dbReference>
<dbReference type="EMBL" id="DXBY01000067">
    <property type="protein sequence ID" value="HIZ34959.1"/>
    <property type="molecule type" value="Genomic_DNA"/>
</dbReference>
<feature type="binding site" evidence="4">
    <location>
        <position position="263"/>
    </location>
    <ligand>
        <name>NAD(+)</name>
        <dbReference type="ChEBI" id="CHEBI:57540"/>
    </ligand>
</feature>
<feature type="binding site" evidence="4">
    <location>
        <begin position="177"/>
        <end position="184"/>
    </location>
    <ligand>
        <name>NAD(+)</name>
        <dbReference type="ChEBI" id="CHEBI:57540"/>
    </ligand>
</feature>
<dbReference type="InterPro" id="IPR036188">
    <property type="entry name" value="FAD/NAD-bd_sf"/>
</dbReference>
<name>A0A9D2J444_9MICO</name>
<dbReference type="PANTHER" id="PTHR43014">
    <property type="entry name" value="MERCURIC REDUCTASE"/>
    <property type="match status" value="1"/>
</dbReference>
<comment type="caution">
    <text evidence="8">The sequence shown here is derived from an EMBL/GenBank/DDBJ whole genome shotgun (WGS) entry which is preliminary data.</text>
</comment>
<dbReference type="AlphaFoldDB" id="A0A9D2J444"/>
<evidence type="ECO:0000259" key="6">
    <source>
        <dbReference type="Pfam" id="PF02852"/>
    </source>
</evidence>
<accession>A0A9D2J444</accession>
<evidence type="ECO:0000313" key="9">
    <source>
        <dbReference type="Proteomes" id="UP000824037"/>
    </source>
</evidence>
<evidence type="ECO:0000259" key="7">
    <source>
        <dbReference type="Pfam" id="PF07992"/>
    </source>
</evidence>
<dbReference type="SUPFAM" id="SSF55424">
    <property type="entry name" value="FAD/NAD-linked reductases, dimerisation (C-terminal) domain"/>
    <property type="match status" value="1"/>
</dbReference>
<keyword evidence="3 4" id="KW-0274">FAD</keyword>
<dbReference type="PRINTS" id="PR00411">
    <property type="entry name" value="PNDRDTASEI"/>
</dbReference>
<dbReference type="PRINTS" id="PR00368">
    <property type="entry name" value="FADPNR"/>
</dbReference>
<comment type="similarity">
    <text evidence="1">Belongs to the class-I pyridine nucleotide-disulfide oxidoreductase family.</text>
</comment>
<feature type="domain" description="Pyridine nucleotide-disulphide oxidoreductase dimerisation" evidence="6">
    <location>
        <begin position="344"/>
        <end position="450"/>
    </location>
</feature>
<dbReference type="Gene3D" id="3.50.50.60">
    <property type="entry name" value="FAD/NAD(P)-binding domain"/>
    <property type="match status" value="2"/>
</dbReference>
<reference evidence="8" key="2">
    <citation type="submission" date="2021-04" db="EMBL/GenBank/DDBJ databases">
        <authorList>
            <person name="Gilroy R."/>
        </authorList>
    </citation>
    <scope>NUCLEOTIDE SEQUENCE</scope>
    <source>
        <strain evidence="8">ChiGjej4B4-7305</strain>
    </source>
</reference>
<feature type="binding site" evidence="4">
    <location>
        <position position="51"/>
    </location>
    <ligand>
        <name>FAD</name>
        <dbReference type="ChEBI" id="CHEBI:57692"/>
    </ligand>
</feature>
<dbReference type="InterPro" id="IPR004099">
    <property type="entry name" value="Pyr_nucl-diS_OxRdtase_dimer"/>
</dbReference>
<feature type="disulfide bond" description="Redox-active" evidence="5">
    <location>
        <begin position="42"/>
        <end position="47"/>
    </location>
</feature>
<dbReference type="GO" id="GO:0050660">
    <property type="term" value="F:flavin adenine dinucleotide binding"/>
    <property type="evidence" value="ECO:0007669"/>
    <property type="project" value="TreeGrafter"/>
</dbReference>
<keyword evidence="4" id="KW-0547">Nucleotide-binding</keyword>
<sequence length="461" mass="48502">MTERADVVVIGMGPGGEQVAGELAADGLDVVGIEANLVGGECPYYGCIPSKMMIRAADALAEARRVNEIAGTAEVHPDLTPVATRIREEATTDWDDTIAADRFTDAGGRLIRGRARLVAPRTVQVGDHQIQARRAVVLNTGTSPAVPPIDGLDQVRYWTNRDAVRATSAPESMIVLGGGPIGAEFAQAFARFGTRVSVVEAAERLLPGEEPAASEVLAEAFRGEGIEVLTGDGAASVRSHSAGIAVQVGERELVAERLLVATGRDTGLDRLGLDAYGLDTAARTLAVDGFCRVLDSAGAPIEDLYAIGDVTGRGAFTHMSMYQAEIALAHLRGDEPVEAEYHAVPRVTFTDPEVGAVGLSEAQAREQGVPVRSTSVQVPSSTRGWIHGVGNDGVISLVAHAESRMLLGATSVGPRGGEVLGLLTLAVQQRLPVHALTRMIYAYPTFHRGVLDAAQQWLSEG</sequence>
<keyword evidence="2" id="KW-0285">Flavoprotein</keyword>
<dbReference type="Gene3D" id="3.30.390.30">
    <property type="match status" value="1"/>
</dbReference>
<evidence type="ECO:0000256" key="2">
    <source>
        <dbReference type="ARBA" id="ARBA00022630"/>
    </source>
</evidence>
<dbReference type="Proteomes" id="UP000824037">
    <property type="component" value="Unassembled WGS sequence"/>
</dbReference>
<proteinExistence type="inferred from homology"/>
<dbReference type="Pfam" id="PF07992">
    <property type="entry name" value="Pyr_redox_2"/>
    <property type="match status" value="1"/>
</dbReference>
<dbReference type="Pfam" id="PF02852">
    <property type="entry name" value="Pyr_redox_dim"/>
    <property type="match status" value="1"/>
</dbReference>
<feature type="binding site" evidence="4">
    <location>
        <position position="200"/>
    </location>
    <ligand>
        <name>NAD(+)</name>
        <dbReference type="ChEBI" id="CHEBI:57540"/>
    </ligand>
</feature>
<feature type="binding site" evidence="4">
    <location>
        <position position="309"/>
    </location>
    <ligand>
        <name>FAD</name>
        <dbReference type="ChEBI" id="CHEBI:57692"/>
    </ligand>
</feature>
<dbReference type="PIRSF" id="PIRSF000350">
    <property type="entry name" value="Mercury_reductase_MerA"/>
    <property type="match status" value="1"/>
</dbReference>
<comment type="cofactor">
    <cofactor evidence="4">
        <name>FAD</name>
        <dbReference type="ChEBI" id="CHEBI:57692"/>
    </cofactor>
    <text evidence="4">Binds 1 FAD per subunit.</text>
</comment>
<dbReference type="InterPro" id="IPR023753">
    <property type="entry name" value="FAD/NAD-binding_dom"/>
</dbReference>
<dbReference type="InterPro" id="IPR016156">
    <property type="entry name" value="FAD/NAD-linked_Rdtase_dimer_sf"/>
</dbReference>
<dbReference type="InterPro" id="IPR001100">
    <property type="entry name" value="Pyr_nuc-diS_OxRdtase"/>
</dbReference>
<evidence type="ECO:0000256" key="4">
    <source>
        <dbReference type="PIRSR" id="PIRSR000350-3"/>
    </source>
</evidence>
<protein>
    <submittedName>
        <fullName evidence="8">FAD-dependent oxidoreductase</fullName>
    </submittedName>
</protein>
<organism evidence="8 9">
    <name type="scientific">Candidatus Ruania gallistercoris</name>
    <dbReference type="NCBI Taxonomy" id="2838746"/>
    <lineage>
        <taxon>Bacteria</taxon>
        <taxon>Bacillati</taxon>
        <taxon>Actinomycetota</taxon>
        <taxon>Actinomycetes</taxon>
        <taxon>Micrococcales</taxon>
        <taxon>Ruaniaceae</taxon>
        <taxon>Ruania</taxon>
    </lineage>
</organism>
<evidence type="ECO:0000256" key="3">
    <source>
        <dbReference type="ARBA" id="ARBA00022827"/>
    </source>
</evidence>
<evidence type="ECO:0000313" key="8">
    <source>
        <dbReference type="EMBL" id="HIZ34959.1"/>
    </source>
</evidence>
<feature type="domain" description="FAD/NAD(P)-binding" evidence="7">
    <location>
        <begin position="6"/>
        <end position="324"/>
    </location>
</feature>
<keyword evidence="4" id="KW-0520">NAD</keyword>
<dbReference type="GO" id="GO:0003955">
    <property type="term" value="F:NAD(P)H dehydrogenase (quinone) activity"/>
    <property type="evidence" value="ECO:0007669"/>
    <property type="project" value="TreeGrafter"/>
</dbReference>
<dbReference type="SUPFAM" id="SSF51905">
    <property type="entry name" value="FAD/NAD(P)-binding domain"/>
    <property type="match status" value="1"/>
</dbReference>